<keyword evidence="7" id="KW-1278">Translocase</keyword>
<feature type="transmembrane region" description="Helical" evidence="11">
    <location>
        <begin position="20"/>
        <end position="45"/>
    </location>
</feature>
<keyword evidence="5" id="KW-0547">Nucleotide-binding</keyword>
<comment type="caution">
    <text evidence="14">The sequence shown here is derived from an EMBL/GenBank/DDBJ whole genome shotgun (WGS) entry which is preliminary data.</text>
</comment>
<sequence>MQSVSAWTLYRRLSVYLKKYLGIFSLSVLSMIVVAVTSPLFAYLIKPLINEGFVAKNMAMMTWLPAAIVGLFLLRGIFNFINEYTTSYISGHLVETMRRELFGKILRLPNSYFGANNSGRLVSRVLSDANQISEAGFNAITVVAKDGVSVVGLLGYLMYLDWKLTLITFAVLPVVALCVRLVSKRLRKLSHESQRLMGVITQILNESVIGTRVIKIYGGQHYEESRFANAASAVRRNGVKQTAASSVSSAVTQLLVATALAVILYFAAYQARSNNFSAGDFMSFLTAMIMMFDPIKRLTGVVQSMQHGLAAAQSVFDFLDEPEEEDKGVKTLPAEPGDIEFVGLTHRYDGAERNSLNGVNLHIPAGKVYALVGASGCGKTTLVNMLPRFFDPSGGEVRIGGENIRNLSLQSLRERMALVSQDVVLFNGTVAENIAYGACHNASREDIIQAARAANAWEFIENMPQGLDTQIGEHGIKLSGGQRQRLAIARALLKNAPILILDEATSALDNESERLVQAALDRLMADRTTIVVAHRLSTIENADRIIVMHEGRIDEEGTHRELLAKGGRYAHLSKMQFKDQKNEHQPQPENP</sequence>
<keyword evidence="10 11" id="KW-0472">Membrane</keyword>
<dbReference type="InterPro" id="IPR011917">
    <property type="entry name" value="ABC_transpr_lipidA"/>
</dbReference>
<name>A0ABS9NMB5_9NEIS</name>
<evidence type="ECO:0000256" key="11">
    <source>
        <dbReference type="SAM" id="Phobius"/>
    </source>
</evidence>
<dbReference type="InterPro" id="IPR011527">
    <property type="entry name" value="ABC1_TM_dom"/>
</dbReference>
<dbReference type="SUPFAM" id="SSF52540">
    <property type="entry name" value="P-loop containing nucleoside triphosphate hydrolases"/>
    <property type="match status" value="1"/>
</dbReference>
<dbReference type="CDD" id="cd18552">
    <property type="entry name" value="ABC_6TM_MsbA_like"/>
    <property type="match status" value="1"/>
</dbReference>
<feature type="domain" description="ABC transporter" evidence="12">
    <location>
        <begin position="339"/>
        <end position="575"/>
    </location>
</feature>
<dbReference type="CDD" id="cd03251">
    <property type="entry name" value="ABCC_MsbA"/>
    <property type="match status" value="1"/>
</dbReference>
<dbReference type="Pfam" id="PF00005">
    <property type="entry name" value="ABC_tran"/>
    <property type="match status" value="1"/>
</dbReference>
<dbReference type="Proteomes" id="UP001298424">
    <property type="component" value="Unassembled WGS sequence"/>
</dbReference>
<dbReference type="PROSITE" id="PS50893">
    <property type="entry name" value="ABC_TRANSPORTER_2"/>
    <property type="match status" value="1"/>
</dbReference>
<dbReference type="SUPFAM" id="SSF90123">
    <property type="entry name" value="ABC transporter transmembrane region"/>
    <property type="match status" value="1"/>
</dbReference>
<evidence type="ECO:0000259" key="13">
    <source>
        <dbReference type="PROSITE" id="PS50929"/>
    </source>
</evidence>
<keyword evidence="8 11" id="KW-1133">Transmembrane helix</keyword>
<dbReference type="NCBIfam" id="TIGR02203">
    <property type="entry name" value="MsbA_lipidA"/>
    <property type="match status" value="1"/>
</dbReference>
<dbReference type="PROSITE" id="PS00211">
    <property type="entry name" value="ABC_TRANSPORTER_1"/>
    <property type="match status" value="1"/>
</dbReference>
<reference evidence="14 15" key="1">
    <citation type="submission" date="2022-02" db="EMBL/GenBank/DDBJ databases">
        <title>Genome sequence data of Kingella unionensis sp. nov. strain CICC 24913 (CCUG 75125).</title>
        <authorList>
            <person name="Xiao M."/>
        </authorList>
    </citation>
    <scope>NUCLEOTIDE SEQUENCE [LARGE SCALE GENOMIC DNA]</scope>
    <source>
        <strain evidence="14 15">CICC 24913</strain>
    </source>
</reference>
<keyword evidence="15" id="KW-1185">Reference proteome</keyword>
<dbReference type="RefSeq" id="WP_238746602.1">
    <property type="nucleotide sequence ID" value="NZ_JAKOOW010000022.1"/>
</dbReference>
<dbReference type="InterPro" id="IPR003439">
    <property type="entry name" value="ABC_transporter-like_ATP-bd"/>
</dbReference>
<feature type="transmembrane region" description="Helical" evidence="11">
    <location>
        <begin position="57"/>
        <end position="78"/>
    </location>
</feature>
<evidence type="ECO:0000313" key="14">
    <source>
        <dbReference type="EMBL" id="MCG6503942.1"/>
    </source>
</evidence>
<evidence type="ECO:0000256" key="4">
    <source>
        <dbReference type="ARBA" id="ARBA00022692"/>
    </source>
</evidence>
<evidence type="ECO:0000256" key="10">
    <source>
        <dbReference type="ARBA" id="ARBA00023136"/>
    </source>
</evidence>
<keyword evidence="3" id="KW-1003">Cell membrane</keyword>
<evidence type="ECO:0000256" key="3">
    <source>
        <dbReference type="ARBA" id="ARBA00022475"/>
    </source>
</evidence>
<evidence type="ECO:0000256" key="2">
    <source>
        <dbReference type="ARBA" id="ARBA00022448"/>
    </source>
</evidence>
<evidence type="ECO:0000256" key="5">
    <source>
        <dbReference type="ARBA" id="ARBA00022741"/>
    </source>
</evidence>
<accession>A0ABS9NMB5</accession>
<keyword evidence="6" id="KW-0067">ATP-binding</keyword>
<evidence type="ECO:0000256" key="1">
    <source>
        <dbReference type="ARBA" id="ARBA00004651"/>
    </source>
</evidence>
<feature type="transmembrane region" description="Helical" evidence="11">
    <location>
        <begin position="250"/>
        <end position="270"/>
    </location>
</feature>
<keyword evidence="2" id="KW-0813">Transport</keyword>
<dbReference type="InterPro" id="IPR017871">
    <property type="entry name" value="ABC_transporter-like_CS"/>
</dbReference>
<dbReference type="PANTHER" id="PTHR43394:SF1">
    <property type="entry name" value="ATP-BINDING CASSETTE SUB-FAMILY B MEMBER 10, MITOCHONDRIAL"/>
    <property type="match status" value="1"/>
</dbReference>
<evidence type="ECO:0000256" key="8">
    <source>
        <dbReference type="ARBA" id="ARBA00022989"/>
    </source>
</evidence>
<comment type="subcellular location">
    <subcellularLocation>
        <location evidence="1">Cell membrane</location>
        <topology evidence="1">Multi-pass membrane protein</topology>
    </subcellularLocation>
</comment>
<dbReference type="PANTHER" id="PTHR43394">
    <property type="entry name" value="ATP-DEPENDENT PERMEASE MDL1, MITOCHONDRIAL"/>
    <property type="match status" value="1"/>
</dbReference>
<evidence type="ECO:0000256" key="7">
    <source>
        <dbReference type="ARBA" id="ARBA00022967"/>
    </source>
</evidence>
<dbReference type="InterPro" id="IPR036640">
    <property type="entry name" value="ABC1_TM_sf"/>
</dbReference>
<dbReference type="Pfam" id="PF00664">
    <property type="entry name" value="ABC_membrane"/>
    <property type="match status" value="1"/>
</dbReference>
<dbReference type="Gene3D" id="1.20.1560.10">
    <property type="entry name" value="ABC transporter type 1, transmembrane domain"/>
    <property type="match status" value="1"/>
</dbReference>
<evidence type="ECO:0000259" key="12">
    <source>
        <dbReference type="PROSITE" id="PS50893"/>
    </source>
</evidence>
<dbReference type="InterPro" id="IPR027417">
    <property type="entry name" value="P-loop_NTPase"/>
</dbReference>
<organism evidence="14 15">
    <name type="scientific">Kingella pumchi</name>
    <dbReference type="NCBI Taxonomy" id="2779506"/>
    <lineage>
        <taxon>Bacteria</taxon>
        <taxon>Pseudomonadati</taxon>
        <taxon>Pseudomonadota</taxon>
        <taxon>Betaproteobacteria</taxon>
        <taxon>Neisseriales</taxon>
        <taxon>Neisseriaceae</taxon>
        <taxon>Kingella</taxon>
    </lineage>
</organism>
<proteinExistence type="predicted"/>
<keyword evidence="9" id="KW-0445">Lipid transport</keyword>
<feature type="domain" description="ABC transmembrane type-1" evidence="13">
    <location>
        <begin position="26"/>
        <end position="307"/>
    </location>
</feature>
<dbReference type="InterPro" id="IPR003593">
    <property type="entry name" value="AAA+_ATPase"/>
</dbReference>
<dbReference type="InterPro" id="IPR039421">
    <property type="entry name" value="Type_1_exporter"/>
</dbReference>
<keyword evidence="4 11" id="KW-0812">Transmembrane</keyword>
<evidence type="ECO:0000313" key="15">
    <source>
        <dbReference type="Proteomes" id="UP001298424"/>
    </source>
</evidence>
<feature type="transmembrane region" description="Helical" evidence="11">
    <location>
        <begin position="162"/>
        <end position="182"/>
    </location>
</feature>
<gene>
    <name evidence="14" type="primary">msbA</name>
    <name evidence="14" type="ORF">MB824_05475</name>
</gene>
<evidence type="ECO:0000256" key="9">
    <source>
        <dbReference type="ARBA" id="ARBA00023055"/>
    </source>
</evidence>
<dbReference type="Gene3D" id="3.40.50.300">
    <property type="entry name" value="P-loop containing nucleotide triphosphate hydrolases"/>
    <property type="match status" value="1"/>
</dbReference>
<evidence type="ECO:0000256" key="6">
    <source>
        <dbReference type="ARBA" id="ARBA00022840"/>
    </source>
</evidence>
<dbReference type="EMBL" id="JAKOOW010000022">
    <property type="protein sequence ID" value="MCG6503942.1"/>
    <property type="molecule type" value="Genomic_DNA"/>
</dbReference>
<protein>
    <submittedName>
        <fullName evidence="14">Lipid A export permease/ATP-binding protein MsbA</fullName>
    </submittedName>
</protein>
<dbReference type="PROSITE" id="PS50929">
    <property type="entry name" value="ABC_TM1F"/>
    <property type="match status" value="1"/>
</dbReference>
<dbReference type="SMART" id="SM00382">
    <property type="entry name" value="AAA"/>
    <property type="match status" value="1"/>
</dbReference>